<proteinExistence type="predicted"/>
<evidence type="ECO:0000313" key="1">
    <source>
        <dbReference type="EMBL" id="GLR14165.1"/>
    </source>
</evidence>
<organism evidence="1 2">
    <name type="scientific">Chitinimonas prasina</name>
    <dbReference type="NCBI Taxonomy" id="1434937"/>
    <lineage>
        <taxon>Bacteria</taxon>
        <taxon>Pseudomonadati</taxon>
        <taxon>Pseudomonadota</taxon>
        <taxon>Betaproteobacteria</taxon>
        <taxon>Neisseriales</taxon>
        <taxon>Chitinibacteraceae</taxon>
        <taxon>Chitinimonas</taxon>
    </lineage>
</organism>
<evidence type="ECO:0000313" key="2">
    <source>
        <dbReference type="Proteomes" id="UP001156706"/>
    </source>
</evidence>
<dbReference type="Proteomes" id="UP001156706">
    <property type="component" value="Unassembled WGS sequence"/>
</dbReference>
<protein>
    <recommendedName>
        <fullName evidence="3">SseB family protein</fullName>
    </recommendedName>
</protein>
<accession>A0ABQ5YGN8</accession>
<reference evidence="2" key="1">
    <citation type="journal article" date="2019" name="Int. J. Syst. Evol. Microbiol.">
        <title>The Global Catalogue of Microorganisms (GCM) 10K type strain sequencing project: providing services to taxonomists for standard genome sequencing and annotation.</title>
        <authorList>
            <consortium name="The Broad Institute Genomics Platform"/>
            <consortium name="The Broad Institute Genome Sequencing Center for Infectious Disease"/>
            <person name="Wu L."/>
            <person name="Ma J."/>
        </authorList>
    </citation>
    <scope>NUCLEOTIDE SEQUENCE [LARGE SCALE GENOMIC DNA]</scope>
    <source>
        <strain evidence="2">NBRC 110044</strain>
    </source>
</reference>
<name>A0ABQ5YGN8_9NEIS</name>
<keyword evidence="2" id="KW-1185">Reference proteome</keyword>
<sequence>MEQLIFDVAEHQADKDFRELYAIMRGKQVFVPIDRGSIPAAAAAGEQYVTTANDCLKMQYVIGPNGQFLIPSATSEDSPIVQNGYVGMDWTAFLQMVAKLDSSFFGALLQGKTSWVAFDRDRINYILGGTWDRPIG</sequence>
<gene>
    <name evidence="1" type="ORF">GCM10007907_29550</name>
</gene>
<dbReference type="EMBL" id="BSOG01000003">
    <property type="protein sequence ID" value="GLR14165.1"/>
    <property type="molecule type" value="Genomic_DNA"/>
</dbReference>
<evidence type="ECO:0008006" key="3">
    <source>
        <dbReference type="Google" id="ProtNLM"/>
    </source>
</evidence>
<comment type="caution">
    <text evidence="1">The sequence shown here is derived from an EMBL/GenBank/DDBJ whole genome shotgun (WGS) entry which is preliminary data.</text>
</comment>